<dbReference type="STRING" id="572479.Hprae_1856"/>
<gene>
    <name evidence="2" type="ordered locus">Hprae_1856</name>
</gene>
<evidence type="ECO:0000313" key="3">
    <source>
        <dbReference type="Proteomes" id="UP000006866"/>
    </source>
</evidence>
<evidence type="ECO:0000313" key="2">
    <source>
        <dbReference type="EMBL" id="ADO77981.1"/>
    </source>
</evidence>
<dbReference type="KEGG" id="hpk:Hprae_1856"/>
<protein>
    <recommendedName>
        <fullName evidence="4">Flagellar assembly protein T N-terminal domain-containing protein</fullName>
    </recommendedName>
</protein>
<dbReference type="OrthoDB" id="1675514at2"/>
<reference evidence="3" key="1">
    <citation type="submission" date="2010-10" db="EMBL/GenBank/DDBJ databases">
        <title>The complete genome of Halanaerobium praevalens DSM 2228.</title>
        <authorList>
            <consortium name="US DOE Joint Genome Institute (JGI-PGF)"/>
            <person name="Lucas S."/>
            <person name="Copeland A."/>
            <person name="Lapidus A."/>
            <person name="Glavina del Rio T."/>
            <person name="Dalin E."/>
            <person name="Tice H."/>
            <person name="Bruce D."/>
            <person name="Goodwin L."/>
            <person name="Pitluck S."/>
            <person name="Kyrpides N."/>
            <person name="Mavromatis K."/>
            <person name="Ivanova N."/>
            <person name="Ovchinnikova G."/>
            <person name="Chertkov O."/>
            <person name="Detter J.C."/>
            <person name="Han C."/>
            <person name="Larimer F."/>
            <person name="Land M."/>
            <person name="Hauser L."/>
            <person name="Markowitz V."/>
            <person name="Cheng J.-F."/>
            <person name="Hugenholtz P."/>
            <person name="Woyke T."/>
            <person name="Wu D."/>
            <person name="Tindall B."/>
            <person name="Pomrenke H.G."/>
            <person name="Brambilla E."/>
            <person name="Klenk H.-P."/>
            <person name="Eisen J.A."/>
        </authorList>
    </citation>
    <scope>NUCLEOTIDE SEQUENCE [LARGE SCALE GENOMIC DNA]</scope>
    <source>
        <strain evidence="3">ATCC 33744 / DSM 2228 / GSL</strain>
    </source>
</reference>
<dbReference type="RefSeq" id="WP_014553998.1">
    <property type="nucleotide sequence ID" value="NC_017455.1"/>
</dbReference>
<dbReference type="AlphaFoldDB" id="E3DQZ2"/>
<dbReference type="InterPro" id="IPR038180">
    <property type="entry name" value="FlgT_N_sf"/>
</dbReference>
<reference evidence="2 3" key="2">
    <citation type="journal article" date="2011" name="Stand. Genomic Sci.">
        <title>Complete genome sequence of the extremely halophilic Halanaerobium praevalens type strain (GSL).</title>
        <authorList>
            <person name="Ivanova N."/>
            <person name="Sikorski J."/>
            <person name="Chertkov O."/>
            <person name="Nolan M."/>
            <person name="Lucas S."/>
            <person name="Hammon N."/>
            <person name="Deshpande S."/>
            <person name="Cheng J.F."/>
            <person name="Tapia R."/>
            <person name="Han C."/>
            <person name="Goodwin L."/>
            <person name="Pitluck S."/>
            <person name="Huntemann M."/>
            <person name="Liolios K."/>
            <person name="Pagani I."/>
            <person name="Mavromatis K."/>
            <person name="Ovchinikova G."/>
            <person name="Pati A."/>
            <person name="Chen A."/>
            <person name="Palaniappan K."/>
            <person name="Land M."/>
            <person name="Hauser L."/>
            <person name="Brambilla E.M."/>
            <person name="Kannan K.P."/>
            <person name="Rohde M."/>
            <person name="Tindall B.J."/>
            <person name="Goker M."/>
            <person name="Detter J.C."/>
            <person name="Woyke T."/>
            <person name="Bristow J."/>
            <person name="Eisen J.A."/>
            <person name="Markowitz V."/>
            <person name="Hugenholtz P."/>
            <person name="Kyrpides N.C."/>
            <person name="Klenk H.P."/>
            <person name="Lapidus A."/>
        </authorList>
    </citation>
    <scope>NUCLEOTIDE SEQUENCE [LARGE SCALE GENOMIC DNA]</scope>
    <source>
        <strain evidence="3">ATCC 33744 / DSM 2228 / GSL</strain>
    </source>
</reference>
<dbReference type="HOGENOM" id="CLU_699747_0_0_9"/>
<dbReference type="Gene3D" id="3.30.1660.40">
    <property type="entry name" value="FlgT, N-terminal domain"/>
    <property type="match status" value="1"/>
</dbReference>
<organism evidence="2 3">
    <name type="scientific">Halanaerobium praevalens (strain ATCC 33744 / DSM 2228 / GSL)</name>
    <dbReference type="NCBI Taxonomy" id="572479"/>
    <lineage>
        <taxon>Bacteria</taxon>
        <taxon>Bacillati</taxon>
        <taxon>Bacillota</taxon>
        <taxon>Clostridia</taxon>
        <taxon>Halanaerobiales</taxon>
        <taxon>Halanaerobiaceae</taxon>
        <taxon>Halanaerobium</taxon>
    </lineage>
</organism>
<dbReference type="PATRIC" id="fig|572479.3.peg.1889"/>
<evidence type="ECO:0008006" key="4">
    <source>
        <dbReference type="Google" id="ProtNLM"/>
    </source>
</evidence>
<keyword evidence="3" id="KW-1185">Reference proteome</keyword>
<evidence type="ECO:0000256" key="1">
    <source>
        <dbReference type="SAM" id="SignalP"/>
    </source>
</evidence>
<name>E3DQZ2_HALPG</name>
<dbReference type="Proteomes" id="UP000006866">
    <property type="component" value="Chromosome"/>
</dbReference>
<sequence length="394" mass="43639">MKIFIILILLTLITPLTQAQEITVSAEAEIIAGVELARKEALQKAMVKSVRQAAGNFIRKSILVENSKLISSRIYSQAEGYISNYQILSQSAAAGVYKLEIKAEVTSKLFSDLEELKLIIENQTNNPRLLLFVEDVQTTALAGSNSNEFQLYVREIEDSLTEQAGINKISDQIQRNLSLNLKGLGFRLAKQSSELDFLQVVGGLQGWEQNSSQLVDSFQFPFELLIIGQSELKQLGEKDFGFGLLKIAGVKSSFLVYSAQTGEELKKITFTEKAYARSTQKALDLAIEKAGRAGAENLAQALLPLVDLNSGQKNLKLKVNNLAAYEDLTKLEKVIKKLSGVQNFKLYSFADDSASYLLKVLQTTAVLAERFANEKEFPLQVKKLGPDYLELQAN</sequence>
<feature type="chain" id="PRO_5039636421" description="Flagellar assembly protein T N-terminal domain-containing protein" evidence="1">
    <location>
        <begin position="20"/>
        <end position="394"/>
    </location>
</feature>
<feature type="signal peptide" evidence="1">
    <location>
        <begin position="1"/>
        <end position="19"/>
    </location>
</feature>
<proteinExistence type="predicted"/>
<dbReference type="EMBL" id="CP002175">
    <property type="protein sequence ID" value="ADO77981.1"/>
    <property type="molecule type" value="Genomic_DNA"/>
</dbReference>
<accession>E3DQZ2</accession>
<keyword evidence="1" id="KW-0732">Signal</keyword>